<dbReference type="GO" id="GO:0003954">
    <property type="term" value="F:NADH dehydrogenase activity"/>
    <property type="evidence" value="ECO:0007669"/>
    <property type="project" value="TreeGrafter"/>
</dbReference>
<dbReference type="GO" id="GO:0016020">
    <property type="term" value="C:membrane"/>
    <property type="evidence" value="ECO:0007669"/>
    <property type="project" value="UniProtKB-SubCell"/>
</dbReference>
<keyword evidence="2 3" id="KW-0812">Transmembrane</keyword>
<dbReference type="Pfam" id="PF00361">
    <property type="entry name" value="Proton_antipo_M"/>
    <property type="match status" value="1"/>
</dbReference>
<dbReference type="InterPro" id="IPR003918">
    <property type="entry name" value="NADH_UbQ_OxRdtase"/>
</dbReference>
<accession>A0A7C0U647</accession>
<dbReference type="Proteomes" id="UP000885690">
    <property type="component" value="Unassembled WGS sequence"/>
</dbReference>
<feature type="domain" description="NADH:quinone oxidoreductase/Mrp antiporter transmembrane" evidence="4">
    <location>
        <begin position="3"/>
        <end position="80"/>
    </location>
</feature>
<feature type="transmembrane region" description="Helical" evidence="3">
    <location>
        <begin position="66"/>
        <end position="88"/>
    </location>
</feature>
<keyword evidence="3" id="KW-0472">Membrane</keyword>
<dbReference type="PANTHER" id="PTHR43507:SF1">
    <property type="entry name" value="NADH-UBIQUINONE OXIDOREDUCTASE CHAIN 4"/>
    <property type="match status" value="1"/>
</dbReference>
<evidence type="ECO:0000256" key="2">
    <source>
        <dbReference type="RuleBase" id="RU000320"/>
    </source>
</evidence>
<feature type="transmembrane region" description="Helical" evidence="3">
    <location>
        <begin position="108"/>
        <end position="128"/>
    </location>
</feature>
<protein>
    <submittedName>
        <fullName evidence="5">Fe-S-binding domain-containing protein</fullName>
    </submittedName>
</protein>
<evidence type="ECO:0000259" key="4">
    <source>
        <dbReference type="Pfam" id="PF00361"/>
    </source>
</evidence>
<comment type="subcellular location">
    <subcellularLocation>
        <location evidence="1">Endomembrane system</location>
        <topology evidence="1">Multi-pass membrane protein</topology>
    </subcellularLocation>
    <subcellularLocation>
        <location evidence="2">Membrane</location>
        <topology evidence="2">Multi-pass membrane protein</topology>
    </subcellularLocation>
</comment>
<dbReference type="GO" id="GO:0008137">
    <property type="term" value="F:NADH dehydrogenase (ubiquinone) activity"/>
    <property type="evidence" value="ECO:0007669"/>
    <property type="project" value="InterPro"/>
</dbReference>
<name>A0A7C0U647_9BACT</name>
<keyword evidence="3" id="KW-1133">Transmembrane helix</keyword>
<dbReference type="GO" id="GO:0048039">
    <property type="term" value="F:ubiquinone binding"/>
    <property type="evidence" value="ECO:0007669"/>
    <property type="project" value="TreeGrafter"/>
</dbReference>
<dbReference type="GO" id="GO:0015990">
    <property type="term" value="P:electron transport coupled proton transport"/>
    <property type="evidence" value="ECO:0007669"/>
    <property type="project" value="TreeGrafter"/>
</dbReference>
<dbReference type="GO" id="GO:0012505">
    <property type="term" value="C:endomembrane system"/>
    <property type="evidence" value="ECO:0007669"/>
    <property type="project" value="UniProtKB-SubCell"/>
</dbReference>
<proteinExistence type="predicted"/>
<feature type="non-terminal residue" evidence="5">
    <location>
        <position position="1"/>
    </location>
</feature>
<feature type="transmembrane region" description="Helical" evidence="3">
    <location>
        <begin position="32"/>
        <end position="54"/>
    </location>
</feature>
<dbReference type="AlphaFoldDB" id="A0A7C0U647"/>
<reference evidence="5" key="1">
    <citation type="journal article" date="2020" name="mSystems">
        <title>Genome- and Community-Level Interaction Insights into Carbon Utilization and Element Cycling Functions of Hydrothermarchaeota in Hydrothermal Sediment.</title>
        <authorList>
            <person name="Zhou Z."/>
            <person name="Liu Y."/>
            <person name="Xu W."/>
            <person name="Pan J."/>
            <person name="Luo Z.H."/>
            <person name="Li M."/>
        </authorList>
    </citation>
    <scope>NUCLEOTIDE SEQUENCE [LARGE SCALE GENOMIC DNA]</scope>
    <source>
        <strain evidence="5">HyVt-115</strain>
    </source>
</reference>
<dbReference type="InterPro" id="IPR001750">
    <property type="entry name" value="ND/Mrp_TM"/>
</dbReference>
<organism evidence="5">
    <name type="scientific">Thermosulfidibacter takaii</name>
    <dbReference type="NCBI Taxonomy" id="412593"/>
    <lineage>
        <taxon>Bacteria</taxon>
        <taxon>Pseudomonadati</taxon>
        <taxon>Thermosulfidibacterota</taxon>
        <taxon>Thermosulfidibacteria</taxon>
        <taxon>Thermosulfidibacterales</taxon>
        <taxon>Thermosulfidibacteraceae</taxon>
    </lineage>
</organism>
<gene>
    <name evidence="5" type="ORF">ENF32_02720</name>
</gene>
<dbReference type="GO" id="GO:0042773">
    <property type="term" value="P:ATP synthesis coupled electron transport"/>
    <property type="evidence" value="ECO:0007669"/>
    <property type="project" value="InterPro"/>
</dbReference>
<dbReference type="EMBL" id="DQWS01000105">
    <property type="protein sequence ID" value="HDD52967.1"/>
    <property type="molecule type" value="Genomic_DNA"/>
</dbReference>
<dbReference type="PANTHER" id="PTHR43507">
    <property type="entry name" value="NADH-UBIQUINONE OXIDOREDUCTASE CHAIN 4"/>
    <property type="match status" value="1"/>
</dbReference>
<evidence type="ECO:0000256" key="3">
    <source>
        <dbReference type="SAM" id="Phobius"/>
    </source>
</evidence>
<sequence length="182" mass="20188">TGALFLLVGMAYDRRHTRLIKDYGGIAKVMPIYSAFFLIATLSSIGLPGLNGFIGEFLALVGTFKAYPVFGALGATTTVLSACYMLWLVKRVFFHEITVQENLALKDLGFREVVICVLFSIPMFWIGVYPKPVLERMEPTVVHFIAQIKGETAVAMERSPEVKKKISLAASIVDNKEIEVRP</sequence>
<evidence type="ECO:0000313" key="5">
    <source>
        <dbReference type="EMBL" id="HDD52967.1"/>
    </source>
</evidence>
<comment type="caution">
    <text evidence="5">The sequence shown here is derived from an EMBL/GenBank/DDBJ whole genome shotgun (WGS) entry which is preliminary data.</text>
</comment>
<evidence type="ECO:0000256" key="1">
    <source>
        <dbReference type="ARBA" id="ARBA00004127"/>
    </source>
</evidence>